<evidence type="ECO:0000259" key="4">
    <source>
        <dbReference type="PROSITE" id="PS01031"/>
    </source>
</evidence>
<feature type="region of interest" description="Disordered" evidence="3">
    <location>
        <begin position="132"/>
        <end position="152"/>
    </location>
</feature>
<organism evidence="5 6">
    <name type="scientific">Dinoroseobacter shibae (strain DSM 16493 / NCIMB 14021 / DFL 12)</name>
    <dbReference type="NCBI Taxonomy" id="398580"/>
    <lineage>
        <taxon>Bacteria</taxon>
        <taxon>Pseudomonadati</taxon>
        <taxon>Pseudomonadota</taxon>
        <taxon>Alphaproteobacteria</taxon>
        <taxon>Rhodobacterales</taxon>
        <taxon>Roseobacteraceae</taxon>
        <taxon>Dinoroseobacter</taxon>
    </lineage>
</organism>
<dbReference type="EMBL" id="CP000830">
    <property type="protein sequence ID" value="ABV94529.1"/>
    <property type="molecule type" value="Genomic_DNA"/>
</dbReference>
<evidence type="ECO:0000256" key="3">
    <source>
        <dbReference type="SAM" id="MobiDB-lite"/>
    </source>
</evidence>
<keyword evidence="5" id="KW-0346">Stress response</keyword>
<feature type="domain" description="SHSP" evidence="4">
    <location>
        <begin position="36"/>
        <end position="150"/>
    </location>
</feature>
<keyword evidence="6" id="KW-1185">Reference proteome</keyword>
<dbReference type="InterPro" id="IPR002068">
    <property type="entry name" value="A-crystallin/Hsp20_dom"/>
</dbReference>
<proteinExistence type="inferred from homology"/>
<dbReference type="AlphaFoldDB" id="A8LJ34"/>
<name>A8LJ34_DINSH</name>
<dbReference type="SUPFAM" id="SSF49764">
    <property type="entry name" value="HSP20-like chaperones"/>
    <property type="match status" value="1"/>
</dbReference>
<dbReference type="InterPro" id="IPR008978">
    <property type="entry name" value="HSP20-like_chaperone"/>
</dbReference>
<dbReference type="Proteomes" id="UP000006833">
    <property type="component" value="Chromosome"/>
</dbReference>
<evidence type="ECO:0000313" key="6">
    <source>
        <dbReference type="Proteomes" id="UP000006833"/>
    </source>
</evidence>
<accession>A8LJ34</accession>
<dbReference type="Gene3D" id="2.60.40.790">
    <property type="match status" value="1"/>
</dbReference>
<sequence>MGAGVSPAQKEDKMVEKSHATGFWPSLADPFRTMGSKLAEWVAPASEASVKDTAYTIRMELPGVAEDDVDLSVHDGVVTVKGEKKSEREESGETWYFSERQYGSFSRSFRLPPDADEEAVAAEMKDGVLTVSVDKKSPEKTGGTRKIQISRG</sequence>
<gene>
    <name evidence="5" type="ordered locus">Dshi_2796</name>
</gene>
<dbReference type="eggNOG" id="COG0071">
    <property type="taxonomic scope" value="Bacteria"/>
</dbReference>
<dbReference type="PANTHER" id="PTHR11527">
    <property type="entry name" value="HEAT-SHOCK PROTEIN 20 FAMILY MEMBER"/>
    <property type="match status" value="1"/>
</dbReference>
<reference evidence="6" key="1">
    <citation type="journal article" date="2010" name="ISME J.">
        <title>The complete genome sequence of the algal symbiont Dinoroseobacter shibae: a hitchhiker's guide to life in the sea.</title>
        <authorList>
            <person name="Wagner-Dobler I."/>
            <person name="Ballhausen B."/>
            <person name="Berger M."/>
            <person name="Brinkhoff T."/>
            <person name="Buchholz I."/>
            <person name="Bunk B."/>
            <person name="Cypionka H."/>
            <person name="Daniel R."/>
            <person name="Drepper T."/>
            <person name="Gerdts G."/>
            <person name="Hahnke S."/>
            <person name="Han C."/>
            <person name="Jahn D."/>
            <person name="Kalhoefer D."/>
            <person name="Kiss H."/>
            <person name="Klenk H.P."/>
            <person name="Kyrpides N."/>
            <person name="Liebl W."/>
            <person name="Liesegang H."/>
            <person name="Meincke L."/>
            <person name="Pati A."/>
            <person name="Petersen J."/>
            <person name="Piekarski T."/>
            <person name="Pommerenke C."/>
            <person name="Pradella S."/>
            <person name="Pukall R."/>
            <person name="Rabus R."/>
            <person name="Stackebrandt E."/>
            <person name="Thole S."/>
            <person name="Thompson L."/>
            <person name="Tielen P."/>
            <person name="Tomasch J."/>
            <person name="von Jan M."/>
            <person name="Wanphrut N."/>
            <person name="Wichels A."/>
            <person name="Zech H."/>
            <person name="Simon M."/>
        </authorList>
    </citation>
    <scope>NUCLEOTIDE SEQUENCE [LARGE SCALE GENOMIC DNA]</scope>
    <source>
        <strain evidence="6">DSM 16493 / NCIMB 14021 / DFL 12</strain>
    </source>
</reference>
<dbReference type="KEGG" id="dsh:Dshi_2796"/>
<dbReference type="InterPro" id="IPR031107">
    <property type="entry name" value="Small_HSP"/>
</dbReference>
<dbReference type="HOGENOM" id="CLU_046737_12_1_5"/>
<dbReference type="CDD" id="cd06464">
    <property type="entry name" value="ACD_sHsps-like"/>
    <property type="match status" value="1"/>
</dbReference>
<evidence type="ECO:0000313" key="5">
    <source>
        <dbReference type="EMBL" id="ABV94529.1"/>
    </source>
</evidence>
<evidence type="ECO:0000256" key="2">
    <source>
        <dbReference type="RuleBase" id="RU003616"/>
    </source>
</evidence>
<comment type="similarity">
    <text evidence="1 2">Belongs to the small heat shock protein (HSP20) family.</text>
</comment>
<evidence type="ECO:0000256" key="1">
    <source>
        <dbReference type="PROSITE-ProRule" id="PRU00285"/>
    </source>
</evidence>
<dbReference type="STRING" id="398580.Dshi_2796"/>
<dbReference type="Pfam" id="PF00011">
    <property type="entry name" value="HSP20"/>
    <property type="match status" value="1"/>
</dbReference>
<protein>
    <submittedName>
        <fullName evidence="5">Heat shock protein</fullName>
    </submittedName>
</protein>
<dbReference type="PROSITE" id="PS01031">
    <property type="entry name" value="SHSP"/>
    <property type="match status" value="1"/>
</dbReference>